<dbReference type="Pfam" id="PF22633">
    <property type="entry name" value="F5_F8_type_C_2"/>
    <property type="match status" value="1"/>
</dbReference>
<name>E4SCH4_CALK2</name>
<dbReference type="KEGG" id="ckn:Calkro_0113"/>
<dbReference type="PANTHER" id="PTHR45713">
    <property type="entry name" value="FTP DOMAIN-CONTAINING PROTEIN"/>
    <property type="match status" value="1"/>
</dbReference>
<keyword evidence="5" id="KW-1185">Reference proteome</keyword>
<evidence type="ECO:0000313" key="5">
    <source>
        <dbReference type="Proteomes" id="UP000006835"/>
    </source>
</evidence>
<feature type="domain" description="Fibronectin type-III" evidence="3">
    <location>
        <begin position="386"/>
        <end position="474"/>
    </location>
</feature>
<feature type="domain" description="F5/8 type C" evidence="2">
    <location>
        <begin position="159"/>
        <end position="294"/>
    </location>
</feature>
<evidence type="ECO:0000259" key="2">
    <source>
        <dbReference type="PROSITE" id="PS50022"/>
    </source>
</evidence>
<proteinExistence type="predicted"/>
<dbReference type="SUPFAM" id="SSF49265">
    <property type="entry name" value="Fibronectin type III"/>
    <property type="match status" value="1"/>
</dbReference>
<keyword evidence="1" id="KW-0732">Signal</keyword>
<gene>
    <name evidence="4" type="ordered locus">Calkro_0113</name>
</gene>
<dbReference type="HOGENOM" id="CLU_003268_0_0_9"/>
<dbReference type="AlphaFoldDB" id="E4SCH4"/>
<dbReference type="InterPro" id="IPR003961">
    <property type="entry name" value="FN3_dom"/>
</dbReference>
<dbReference type="SMART" id="SM00231">
    <property type="entry name" value="FA58C"/>
    <property type="match status" value="3"/>
</dbReference>
<dbReference type="SUPFAM" id="SSF51126">
    <property type="entry name" value="Pectin lyase-like"/>
    <property type="match status" value="1"/>
</dbReference>
<feature type="domain" description="F5/8 type C" evidence="2">
    <location>
        <begin position="22"/>
        <end position="158"/>
    </location>
</feature>
<evidence type="ECO:0000256" key="1">
    <source>
        <dbReference type="SAM" id="SignalP"/>
    </source>
</evidence>
<dbReference type="OrthoDB" id="220114at2"/>
<dbReference type="PROSITE" id="PS50853">
    <property type="entry name" value="FN3"/>
    <property type="match status" value="1"/>
</dbReference>
<dbReference type="Gene3D" id="2.60.40.10">
    <property type="entry name" value="Immunoglobulins"/>
    <property type="match status" value="1"/>
</dbReference>
<dbReference type="PATRIC" id="fig|632348.3.peg.117"/>
<evidence type="ECO:0000313" key="4">
    <source>
        <dbReference type="EMBL" id="ADQ45029.1"/>
    </source>
</evidence>
<dbReference type="Gene3D" id="2.60.120.260">
    <property type="entry name" value="Galactose-binding domain-like"/>
    <property type="match status" value="3"/>
</dbReference>
<evidence type="ECO:0000259" key="3">
    <source>
        <dbReference type="PROSITE" id="PS50853"/>
    </source>
</evidence>
<dbReference type="SUPFAM" id="SSF49785">
    <property type="entry name" value="Galactose-binding domain-like"/>
    <property type="match status" value="3"/>
</dbReference>
<protein>
    <submittedName>
        <fullName evidence="4">Coagulation factor 5/8 type domain protein</fullName>
    </submittedName>
</protein>
<dbReference type="InterPro" id="IPR059177">
    <property type="entry name" value="GH29D-like_dom"/>
</dbReference>
<dbReference type="SMART" id="SM00060">
    <property type="entry name" value="FN3"/>
    <property type="match status" value="1"/>
</dbReference>
<dbReference type="InterPro" id="IPR000421">
    <property type="entry name" value="FA58C"/>
</dbReference>
<dbReference type="InterPro" id="IPR051941">
    <property type="entry name" value="BG_Antigen-Binding_Lectin"/>
</dbReference>
<feature type="domain" description="F5/8 type C" evidence="2">
    <location>
        <begin position="1092"/>
        <end position="1240"/>
    </location>
</feature>
<dbReference type="InterPro" id="IPR036116">
    <property type="entry name" value="FN3_sf"/>
</dbReference>
<dbReference type="InterPro" id="IPR008979">
    <property type="entry name" value="Galactose-bd-like_sf"/>
</dbReference>
<dbReference type="RefSeq" id="WP_013429186.1">
    <property type="nucleotide sequence ID" value="NC_014720.1"/>
</dbReference>
<dbReference type="InterPro" id="IPR059186">
    <property type="entry name" value="SACTE_4363"/>
</dbReference>
<dbReference type="Proteomes" id="UP000006835">
    <property type="component" value="Chromosome"/>
</dbReference>
<dbReference type="InterPro" id="IPR013783">
    <property type="entry name" value="Ig-like_fold"/>
</dbReference>
<feature type="chain" id="PRO_5039681339" evidence="1">
    <location>
        <begin position="24"/>
        <end position="1240"/>
    </location>
</feature>
<dbReference type="CAZy" id="GH55">
    <property type="family name" value="Glycoside Hydrolase Family 55"/>
</dbReference>
<dbReference type="PROSITE" id="PS50022">
    <property type="entry name" value="FA58C_3"/>
    <property type="match status" value="3"/>
</dbReference>
<dbReference type="Pfam" id="PF13290">
    <property type="entry name" value="CHB_HEX_C_1"/>
    <property type="match status" value="2"/>
</dbReference>
<accession>E4SCH4</accession>
<dbReference type="CAZy" id="CBM32">
    <property type="family name" value="Carbohydrate-Binding Module Family 32"/>
</dbReference>
<reference key="1">
    <citation type="submission" date="2010-11" db="EMBL/GenBank/DDBJ databases">
        <title>Complete sequence of Caldicellulosiruptor kronotskyensis 2002.</title>
        <authorList>
            <consortium name="US DOE Joint Genome Institute"/>
            <person name="Lucas S."/>
            <person name="Copeland A."/>
            <person name="Lapidus A."/>
            <person name="Cheng J.-F."/>
            <person name="Bruce D."/>
            <person name="Goodwin L."/>
            <person name="Pitluck S."/>
            <person name="Davenport K."/>
            <person name="Detter J.C."/>
            <person name="Han C."/>
            <person name="Tapia R."/>
            <person name="Land M."/>
            <person name="Hauser L."/>
            <person name="Jeffries C."/>
            <person name="Kyrpides N."/>
            <person name="Ivanova N."/>
            <person name="Mikhailova N."/>
            <person name="Blumer-Schuette S.E."/>
            <person name="Kelly R.M."/>
            <person name="Woyke T."/>
        </authorList>
    </citation>
    <scope>NUCLEOTIDE SEQUENCE</scope>
    <source>
        <strain>2002</strain>
    </source>
</reference>
<reference evidence="4 5" key="2">
    <citation type="journal article" date="2011" name="J. Bacteriol.">
        <title>Complete genome sequences for the anaerobic, extremely thermophilic plant biomass-degrading bacteria Caldicellulosiruptor hydrothermalis, Caldicellulosiruptor kristjanssonii, Caldicellulosiruptor kronotskyensis, Caldicellulosiruptor owensenis, and Caldicellulosiruptor lactoaceticus.</title>
        <authorList>
            <person name="Blumer-Schuette S.E."/>
            <person name="Ozdemir I."/>
            <person name="Mistry D."/>
            <person name="Lucas S."/>
            <person name="Lapidus A."/>
            <person name="Cheng J.F."/>
            <person name="Goodwin L.A."/>
            <person name="Pitluck S."/>
            <person name="Land M.L."/>
            <person name="Hauser L.J."/>
            <person name="Woyke T."/>
            <person name="Mikhailova N."/>
            <person name="Pati A."/>
            <person name="Kyrpides N.C."/>
            <person name="Ivanova N."/>
            <person name="Detter J.C."/>
            <person name="Walston-Davenport K."/>
            <person name="Han S."/>
            <person name="Adams M.W."/>
            <person name="Kelly R.M."/>
        </authorList>
    </citation>
    <scope>NUCLEOTIDE SEQUENCE [LARGE SCALE GENOMIC DNA]</scope>
    <source>
        <strain evidence="5">DSM 18902 / VKM B-2412 / 2002</strain>
    </source>
</reference>
<dbReference type="CDD" id="cd23669">
    <property type="entry name" value="GH55_SacteLam55A-like"/>
    <property type="match status" value="1"/>
</dbReference>
<sequence>MKKFKKVIALFLCIAFIEGFFFSSPVISKAETNLALNKAVTASSTQAGLDVKSAVDGNVNTRWGSDWSDPQWISVDLGSVYSVNKVVLRWETAYGKSYKIQVSTDGMNWTDVYSTTAGDGGVDEIVFSPVNARYVRMYGTERGTGWGYSLWEFEVYGGAAVQDTTCGGNLALNKAVTASSTQAGLDVKSAVDGNVNTRWGSNWSDPQWISVDLGSVYSVNKVVLRWETAYGKSYKIQVSTDGMNWTDVYSTTTGDGGVDEIVFSPVNARYVRMYGTERGTGWGYSLWEFEVYDSEEVEKVATPVITPGTGTYTSAQTVSITCATAGATIRYTTDGTEPTPANGIVYSGPFTVTATTTIKAIAYKDGMLNSDVATAVITINSTILSAPTGLKVSSVTTTSISLEWSPVPGVSGYNIYRSFVPEGPYVKVNSSPITSTNYTDSGLDSATYYYKVSAVNASGESNLSEAVSAKTVLYFGPHVKIFDPSMSSAEIQSICDTIFAEMEKNQFGTQRYALFFKPGSYSVNLSVGFYTSVHGLGKRPDDVTITGSVRCEADWMDGNATCNFWRSVENLTVIPTYRANNLVSAGTETWAASQAAPLRRVHIKGGLSLWDPGSNYDKSWSSGGFIADSVIDGQITSGSQQQYFTRNTQMGSWSGSNWNMVFVGDIGAPAEQWPNPAYTVVNQAPVIREKPFIYIDDSGNYAVFVPAVRTNAQGISWANGMGEGTSLSMDQFVVAHPETSTAATLNQALSQGKNILFTPGIYHLSEPLRVSKPNTVILGLGLATLVPDNGTPAMTVADVDGVIIAGILFDAGPNNSPVLLEVGPEGSTQSHASNPITLSDLFFRVGGAGVGKADVCIKINSNDVIGDHFWVWRADHGDGVGWTINTTKNGIIVNGNNVIIYGLFVEHFHEYQTLWNGENGRVYFYQSEIPYDVPNQESWMDGSENGYASYRVADSVNSHQAWGLGVYSYFRDADVKCNSAIKVPAKPGVRIYHACSVYLAGYGEITHVVNHTGDTAKAGYMRQTIDEYCNNVEQPDIMPKSAVYGTPQTVTISTVTPGATIRYTTDGSEPTPTTGMIYTGPFSVSSTTTIKAIAYKEGMNNSRIATTTIKIDPAYANDIALNKPATASSGNASLAFDGDTTTRWESAWSDPQWIMVDLEAVYSITGVKLVWETAAARDYKIQVSLDKVTWMDAFVRTNGTGGTENITFNSPVQGRYVRMYGIARTTNYGYSLWEFEVYGN</sequence>
<dbReference type="EMBL" id="CP002330">
    <property type="protein sequence ID" value="ADQ45029.1"/>
    <property type="molecule type" value="Genomic_DNA"/>
</dbReference>
<dbReference type="Pfam" id="PF00041">
    <property type="entry name" value="fn3"/>
    <property type="match status" value="1"/>
</dbReference>
<dbReference type="Pfam" id="PF00754">
    <property type="entry name" value="F5_F8_type_C"/>
    <property type="match status" value="2"/>
</dbReference>
<dbReference type="CDD" id="cd00063">
    <property type="entry name" value="FN3"/>
    <property type="match status" value="1"/>
</dbReference>
<organism evidence="4 5">
    <name type="scientific">Caldicellulosiruptor kronotskyensis (strain DSM 18902 / VKM B-2412 / 2002)</name>
    <dbReference type="NCBI Taxonomy" id="632348"/>
    <lineage>
        <taxon>Bacteria</taxon>
        <taxon>Bacillati</taxon>
        <taxon>Bacillota</taxon>
        <taxon>Bacillota incertae sedis</taxon>
        <taxon>Caldicellulosiruptorales</taxon>
        <taxon>Caldicellulosiruptoraceae</taxon>
        <taxon>Caldicellulosiruptor</taxon>
    </lineage>
</organism>
<dbReference type="PANTHER" id="PTHR45713:SF6">
    <property type="entry name" value="F5_8 TYPE C DOMAIN-CONTAINING PROTEIN"/>
    <property type="match status" value="1"/>
</dbReference>
<feature type="signal peptide" evidence="1">
    <location>
        <begin position="1"/>
        <end position="23"/>
    </location>
</feature>
<dbReference type="InterPro" id="IPR011050">
    <property type="entry name" value="Pectin_lyase_fold/virulence"/>
</dbReference>